<organism evidence="2 3">
    <name type="scientific">Linum tenue</name>
    <dbReference type="NCBI Taxonomy" id="586396"/>
    <lineage>
        <taxon>Eukaryota</taxon>
        <taxon>Viridiplantae</taxon>
        <taxon>Streptophyta</taxon>
        <taxon>Embryophyta</taxon>
        <taxon>Tracheophyta</taxon>
        <taxon>Spermatophyta</taxon>
        <taxon>Magnoliopsida</taxon>
        <taxon>eudicotyledons</taxon>
        <taxon>Gunneridae</taxon>
        <taxon>Pentapetalae</taxon>
        <taxon>rosids</taxon>
        <taxon>fabids</taxon>
        <taxon>Malpighiales</taxon>
        <taxon>Linaceae</taxon>
        <taxon>Linum</taxon>
    </lineage>
</organism>
<comment type="caution">
    <text evidence="2">The sequence shown here is derived from an EMBL/GenBank/DDBJ whole genome shotgun (WGS) entry which is preliminary data.</text>
</comment>
<dbReference type="Proteomes" id="UP001154282">
    <property type="component" value="Unassembled WGS sequence"/>
</dbReference>
<evidence type="ECO:0000313" key="2">
    <source>
        <dbReference type="EMBL" id="CAI0540406.1"/>
    </source>
</evidence>
<keyword evidence="3" id="KW-1185">Reference proteome</keyword>
<accession>A0AAV0Q6L0</accession>
<protein>
    <submittedName>
        <fullName evidence="2">Uncharacterized protein</fullName>
    </submittedName>
</protein>
<dbReference type="AlphaFoldDB" id="A0AAV0Q6L0"/>
<gene>
    <name evidence="2" type="ORF">LITE_LOCUS41669</name>
</gene>
<sequence length="107" mass="11781">MPKNTNKLIKKPEKQLHKTNPLPFFAIVPKPQRSDLASPRRHSRLPEFQSSSQSAVHSGDGETVTPAVYSGGGEMVTPAVQSSGEEPSVQLIRRIWGVLCRYVSVTQ</sequence>
<reference evidence="2" key="1">
    <citation type="submission" date="2022-08" db="EMBL/GenBank/DDBJ databases">
        <authorList>
            <person name="Gutierrez-Valencia J."/>
        </authorList>
    </citation>
    <scope>NUCLEOTIDE SEQUENCE</scope>
</reference>
<dbReference type="EMBL" id="CAMGYJ010000009">
    <property type="protein sequence ID" value="CAI0540406.1"/>
    <property type="molecule type" value="Genomic_DNA"/>
</dbReference>
<proteinExistence type="predicted"/>
<name>A0AAV0Q6L0_9ROSI</name>
<evidence type="ECO:0000313" key="3">
    <source>
        <dbReference type="Proteomes" id="UP001154282"/>
    </source>
</evidence>
<feature type="region of interest" description="Disordered" evidence="1">
    <location>
        <begin position="1"/>
        <end position="87"/>
    </location>
</feature>
<evidence type="ECO:0000256" key="1">
    <source>
        <dbReference type="SAM" id="MobiDB-lite"/>
    </source>
</evidence>